<protein>
    <submittedName>
        <fullName evidence="2">Uncharacterized protein</fullName>
    </submittedName>
</protein>
<name>A0A9P0KZB9_ACAOB</name>
<reference evidence="2" key="1">
    <citation type="submission" date="2022-03" db="EMBL/GenBank/DDBJ databases">
        <authorList>
            <person name="Sayadi A."/>
        </authorList>
    </citation>
    <scope>NUCLEOTIDE SEQUENCE</scope>
</reference>
<dbReference type="Proteomes" id="UP001152888">
    <property type="component" value="Unassembled WGS sequence"/>
</dbReference>
<comment type="caution">
    <text evidence="2">The sequence shown here is derived from an EMBL/GenBank/DDBJ whole genome shotgun (WGS) entry which is preliminary data.</text>
</comment>
<keyword evidence="3" id="KW-1185">Reference proteome</keyword>
<gene>
    <name evidence="2" type="ORF">ACAOBT_LOCUS16713</name>
</gene>
<evidence type="ECO:0000256" key="1">
    <source>
        <dbReference type="SAM" id="Coils"/>
    </source>
</evidence>
<evidence type="ECO:0000313" key="3">
    <source>
        <dbReference type="Proteomes" id="UP001152888"/>
    </source>
</evidence>
<dbReference type="OrthoDB" id="6696505at2759"/>
<organism evidence="2 3">
    <name type="scientific">Acanthoscelides obtectus</name>
    <name type="common">Bean weevil</name>
    <name type="synonym">Bruchus obtectus</name>
    <dbReference type="NCBI Taxonomy" id="200917"/>
    <lineage>
        <taxon>Eukaryota</taxon>
        <taxon>Metazoa</taxon>
        <taxon>Ecdysozoa</taxon>
        <taxon>Arthropoda</taxon>
        <taxon>Hexapoda</taxon>
        <taxon>Insecta</taxon>
        <taxon>Pterygota</taxon>
        <taxon>Neoptera</taxon>
        <taxon>Endopterygota</taxon>
        <taxon>Coleoptera</taxon>
        <taxon>Polyphaga</taxon>
        <taxon>Cucujiformia</taxon>
        <taxon>Chrysomeloidea</taxon>
        <taxon>Chrysomelidae</taxon>
        <taxon>Bruchinae</taxon>
        <taxon>Bruchini</taxon>
        <taxon>Acanthoscelides</taxon>
    </lineage>
</organism>
<feature type="coiled-coil region" evidence="1">
    <location>
        <begin position="29"/>
        <end position="56"/>
    </location>
</feature>
<evidence type="ECO:0000313" key="2">
    <source>
        <dbReference type="EMBL" id="CAH1985495.1"/>
    </source>
</evidence>
<keyword evidence="1" id="KW-0175">Coiled coil</keyword>
<accession>A0A9P0KZB9</accession>
<proteinExistence type="predicted"/>
<dbReference type="AlphaFoldDB" id="A0A9P0KZB9"/>
<dbReference type="EMBL" id="CAKOFQ010006982">
    <property type="protein sequence ID" value="CAH1985495.1"/>
    <property type="molecule type" value="Genomic_DNA"/>
</dbReference>
<sequence>MNKRYEKYKKDTIEKKKSSEIEDGGRAYQQKYEIRSNAIKKRYENLKNQKEKCAIQKIFEGRSVKCSRQKTQIIQDVLLWDKTTYEKNSLCLSKLF</sequence>